<dbReference type="PANTHER" id="PTHR24369:SF210">
    <property type="entry name" value="CHAOPTIN-RELATED"/>
    <property type="match status" value="1"/>
</dbReference>
<dbReference type="SMART" id="SM00365">
    <property type="entry name" value="LRR_SD22"/>
    <property type="match status" value="9"/>
</dbReference>
<dbReference type="FunFam" id="3.80.10.10:FF:001164">
    <property type="entry name" value="GH01279p"/>
    <property type="match status" value="1"/>
</dbReference>
<keyword evidence="12" id="KW-1185">Reference proteome</keyword>
<dbReference type="GO" id="GO:0005886">
    <property type="term" value="C:plasma membrane"/>
    <property type="evidence" value="ECO:0007669"/>
    <property type="project" value="TreeGrafter"/>
</dbReference>
<dbReference type="InterPro" id="IPR050541">
    <property type="entry name" value="LRR_TM_domain-containing"/>
</dbReference>
<evidence type="ECO:0000256" key="3">
    <source>
        <dbReference type="ARBA" id="ARBA00022614"/>
    </source>
</evidence>
<dbReference type="FunFam" id="3.80.10.10:FF:000418">
    <property type="entry name" value="protein toll"/>
    <property type="match status" value="1"/>
</dbReference>
<evidence type="ECO:0000256" key="6">
    <source>
        <dbReference type="ARBA" id="ARBA00022737"/>
    </source>
</evidence>
<sequence>MRGLVGRHEGPGRRSLSLSLAYYCLLVPVYHVLAVTSELPPRLDLPDYCSWDSRQDGALTCVHRYTGNDSLKTNFSQATSEYVTSMNIVCEDSDLEDDSGVLSVDSFLHLWRLRSLKLTGCKLVHWPAKLLSSLRDLRNLTVRTLNGHKTNYNLELEKGAFDNMPQIEKLDLSWNNIWQIPHPLFCSLSNLVTLNISWNLLKDITELGFQDVSEEKVSEKHPRRQLESTSARPSCSLDVQSLDMSNNQISVLPINGFSSLKRLRVLNLSSNAISMVADEALHGLRSLESLDLSGNKIVALPAALFRDATKSLKELILQNNSISALPGLVTDMNQLVTLDLSRNVLTSMWLNAETFSGLIRLVLLNLSYNRISRLDPAIFKDLYTLQILNLQFNEIATISADTFSPMSNLHTLELAHNRLTYLDAYSLNGLFALSLLALDSNLLEGIHPDAFRNCSSMQDLNLSGNNLDSIPVALKDMRILRTLDLGENQIRSLNKPGFRGMSSLYGLRMIGNEITNITQEDLVELPALQILNLARNRIEFVEDGAFAANPALQAIRLDSNLLQDMSGIFASAPGLLYLNMSDNMITQFDYSYLPEKLQWMDLHKNLITDLGVAPRNMRLQTLDMSFNRLTRIHSRSIPDSIELLFVNNNLISAVEPQTFFAKTNLTRVDLYANLIVKMNLSAFQLTPVPSNRQLPAFYIGGNPFICDCTTEWLQRINSLTLRQHPRVMDLESVYCRLPYDRHKSFIPLLEAKSSQFLCTYKAHCFALCHCCDFDACDCEMTCPTNCTCYHDQSWSANVVDCSSSGYKTLPGRLPMDATEVYLDGNNFGELNSHSFIGRKNLQILYANDSNIIAIRNHTFSGLKRLLVLHLENNKISVLNGVELMPLENLKELYLQNNLLTYIDNGTFLPLRQLEVLRLENNRLGTFALWQLGQNPYLVDIGLSSNPWNCECSYLDRVREWMSRNRAKINDWRSVTCSLGVPITLPANGSVINCAALTGTTSVVEAHPLEAYLPLLLATVVLIFAAVALVCGAIRHRRTLRTWAASRCGLRACYKTAAFEDQEKPFDAYISYSAVDEAFVSTILVPGLETSYRLCLHYRDLGAGSNVADAVAEAADSSRRTILVLSKNFLHGEWSRFEFKAALRDALKGKGRSVILLLVGGVCPRDLDADLKKRISSHTVLVWGDKLFWQKLRFAMPDVSPVPVLERPLPLPPPPPPPVHHQWT</sequence>
<dbReference type="SUPFAM" id="SSF52200">
    <property type="entry name" value="Toll/Interleukin receptor TIR domain"/>
    <property type="match status" value="1"/>
</dbReference>
<dbReference type="InterPro" id="IPR026906">
    <property type="entry name" value="LRR_5"/>
</dbReference>
<dbReference type="Pfam" id="PF13676">
    <property type="entry name" value="TIR_2"/>
    <property type="match status" value="1"/>
</dbReference>
<keyword evidence="6" id="KW-0677">Repeat</keyword>
<gene>
    <name evidence="13" type="primary">LOC112453872</name>
</gene>
<protein>
    <submittedName>
        <fullName evidence="13">Toll-like receptor 6</fullName>
    </submittedName>
</protein>
<dbReference type="SMART" id="SM00082">
    <property type="entry name" value="LRRCT"/>
    <property type="match status" value="2"/>
</dbReference>
<feature type="domain" description="TIR" evidence="11">
    <location>
        <begin position="1063"/>
        <end position="1195"/>
    </location>
</feature>
<dbReference type="SMART" id="SM00369">
    <property type="entry name" value="LRR_TYP"/>
    <property type="match status" value="19"/>
</dbReference>
<dbReference type="SMART" id="SM00255">
    <property type="entry name" value="TIR"/>
    <property type="match status" value="1"/>
</dbReference>
<dbReference type="OrthoDB" id="2015831at2759"/>
<dbReference type="RefSeq" id="XP_024870642.1">
    <property type="nucleotide sequence ID" value="XM_025014874.1"/>
</dbReference>
<dbReference type="InterPro" id="IPR003591">
    <property type="entry name" value="Leu-rich_rpt_typical-subtyp"/>
</dbReference>
<dbReference type="Proteomes" id="UP000504618">
    <property type="component" value="Unplaced"/>
</dbReference>
<dbReference type="AlphaFoldDB" id="A0A6J1PLU8"/>
<evidence type="ECO:0000256" key="4">
    <source>
        <dbReference type="ARBA" id="ARBA00022692"/>
    </source>
</evidence>
<keyword evidence="4 10" id="KW-0812">Transmembrane</keyword>
<evidence type="ECO:0000256" key="2">
    <source>
        <dbReference type="ARBA" id="ARBA00009634"/>
    </source>
</evidence>
<feature type="transmembrane region" description="Helical" evidence="10">
    <location>
        <begin position="1010"/>
        <end position="1033"/>
    </location>
</feature>
<dbReference type="GO" id="GO:0007165">
    <property type="term" value="P:signal transduction"/>
    <property type="evidence" value="ECO:0007669"/>
    <property type="project" value="InterPro"/>
</dbReference>
<dbReference type="Gene3D" id="3.40.50.10140">
    <property type="entry name" value="Toll/interleukin-1 receptor homology (TIR) domain"/>
    <property type="match status" value="1"/>
</dbReference>
<dbReference type="InterPro" id="IPR032675">
    <property type="entry name" value="LRR_dom_sf"/>
</dbReference>
<comment type="similarity">
    <text evidence="2">Belongs to the Toll-like receptor family.</text>
</comment>
<evidence type="ECO:0000256" key="7">
    <source>
        <dbReference type="ARBA" id="ARBA00022989"/>
    </source>
</evidence>
<dbReference type="FunFam" id="3.40.50.10140:FF:000021">
    <property type="entry name" value="Toll receptor 13"/>
    <property type="match status" value="1"/>
</dbReference>
<comment type="subcellular location">
    <subcellularLocation>
        <location evidence="1">Membrane</location>
        <topology evidence="1">Single-pass type I membrane protein</topology>
    </subcellularLocation>
</comment>
<dbReference type="GeneID" id="112453872"/>
<dbReference type="Pfam" id="PF13306">
    <property type="entry name" value="LRR_5"/>
    <property type="match status" value="1"/>
</dbReference>
<dbReference type="Pfam" id="PF13855">
    <property type="entry name" value="LRR_8"/>
    <property type="match status" value="5"/>
</dbReference>
<keyword evidence="5" id="KW-0732">Signal</keyword>
<evidence type="ECO:0000256" key="10">
    <source>
        <dbReference type="SAM" id="Phobius"/>
    </source>
</evidence>
<keyword evidence="7 10" id="KW-1133">Transmembrane helix</keyword>
<organism evidence="12 13">
    <name type="scientific">Temnothorax curvispinosus</name>
    <dbReference type="NCBI Taxonomy" id="300111"/>
    <lineage>
        <taxon>Eukaryota</taxon>
        <taxon>Metazoa</taxon>
        <taxon>Ecdysozoa</taxon>
        <taxon>Arthropoda</taxon>
        <taxon>Hexapoda</taxon>
        <taxon>Insecta</taxon>
        <taxon>Pterygota</taxon>
        <taxon>Neoptera</taxon>
        <taxon>Endopterygota</taxon>
        <taxon>Hymenoptera</taxon>
        <taxon>Apocrita</taxon>
        <taxon>Aculeata</taxon>
        <taxon>Formicoidea</taxon>
        <taxon>Formicidae</taxon>
        <taxon>Myrmicinae</taxon>
        <taxon>Temnothorax</taxon>
    </lineage>
</organism>
<dbReference type="PROSITE" id="PS50104">
    <property type="entry name" value="TIR"/>
    <property type="match status" value="1"/>
</dbReference>
<keyword evidence="9" id="KW-0675">Receptor</keyword>
<reference evidence="13" key="1">
    <citation type="submission" date="2025-08" db="UniProtKB">
        <authorList>
            <consortium name="RefSeq"/>
        </authorList>
    </citation>
    <scope>IDENTIFICATION</scope>
    <source>
        <tissue evidence="13">Whole body</tissue>
    </source>
</reference>
<evidence type="ECO:0000256" key="9">
    <source>
        <dbReference type="ARBA" id="ARBA00023170"/>
    </source>
</evidence>
<accession>A0A6J1PLU8</accession>
<evidence type="ECO:0000256" key="1">
    <source>
        <dbReference type="ARBA" id="ARBA00004479"/>
    </source>
</evidence>
<dbReference type="InterPro" id="IPR035897">
    <property type="entry name" value="Toll_tir_struct_dom_sf"/>
</dbReference>
<name>A0A6J1PLU8_9HYME</name>
<evidence type="ECO:0000256" key="8">
    <source>
        <dbReference type="ARBA" id="ARBA00023136"/>
    </source>
</evidence>
<evidence type="ECO:0000313" key="13">
    <source>
        <dbReference type="RefSeq" id="XP_024870642.1"/>
    </source>
</evidence>
<dbReference type="PROSITE" id="PS51450">
    <property type="entry name" value="LRR"/>
    <property type="match status" value="6"/>
</dbReference>
<dbReference type="Gene3D" id="3.80.10.10">
    <property type="entry name" value="Ribonuclease Inhibitor"/>
    <property type="match status" value="6"/>
</dbReference>
<proteinExistence type="inferred from homology"/>
<dbReference type="SUPFAM" id="SSF52058">
    <property type="entry name" value="L domain-like"/>
    <property type="match status" value="4"/>
</dbReference>
<evidence type="ECO:0000313" key="12">
    <source>
        <dbReference type="Proteomes" id="UP000504618"/>
    </source>
</evidence>
<keyword evidence="3" id="KW-0433">Leucine-rich repeat</keyword>
<keyword evidence="8 10" id="KW-0472">Membrane</keyword>
<evidence type="ECO:0000259" key="11">
    <source>
        <dbReference type="PROSITE" id="PS50104"/>
    </source>
</evidence>
<dbReference type="CTD" id="39663"/>
<dbReference type="SMART" id="SM00013">
    <property type="entry name" value="LRRNT"/>
    <property type="match status" value="1"/>
</dbReference>
<dbReference type="PANTHER" id="PTHR24369">
    <property type="entry name" value="ANTIGEN BSP, PUTATIVE-RELATED"/>
    <property type="match status" value="1"/>
</dbReference>
<dbReference type="InterPro" id="IPR000157">
    <property type="entry name" value="TIR_dom"/>
</dbReference>
<evidence type="ECO:0000256" key="5">
    <source>
        <dbReference type="ARBA" id="ARBA00022729"/>
    </source>
</evidence>
<dbReference type="InterPro" id="IPR000372">
    <property type="entry name" value="LRRNT"/>
</dbReference>
<dbReference type="InterPro" id="IPR001611">
    <property type="entry name" value="Leu-rich_rpt"/>
</dbReference>
<dbReference type="InterPro" id="IPR000483">
    <property type="entry name" value="Cys-rich_flank_reg_C"/>
</dbReference>